<feature type="region of interest" description="Disordered" evidence="1">
    <location>
        <begin position="209"/>
        <end position="250"/>
    </location>
</feature>
<dbReference type="Gene3D" id="2.170.16.10">
    <property type="entry name" value="Hedgehog/Intein (Hint) domain"/>
    <property type="match status" value="1"/>
</dbReference>
<dbReference type="PROSITE" id="PS51318">
    <property type="entry name" value="TAT"/>
    <property type="match status" value="1"/>
</dbReference>
<sequence length="457" mass="43479">MPLRRTRAVHAAAAASVLAAAAAVLAAPARASVLVVPAAVGAVPPSPLLPAPPAVRQSAAAASVAASWALANGAVGGCPQTVVIDGAAAAEGGGVTTLAADALVVDGAACADGGRLAMLPGTADGVAGPTADVLRAADARFVFGIVSEPLSCGRWAWPTNTAAYFFGGEDALTVGAGDAAVELPAATRYLSVQFPDTTRRSCVYTASRVAEGRGEGGEGPTPTPAGGGGSDGVGGGEADASPSESAEPESACFPASATVEVAGRGSVAMGELALGDRVRVSASAWEPVVFFSHRDAAAVGAYVALTTASGRVLVATGGHLIYAADAAAAGGWGLKPASAVAVGDTLPLVSTDGGGAANASAAAAAGGTVVGVAPAAAAGFFNPHTPSGDLIVDGVRVSAYTTAVPLRVARALMGPVAAAASCGLVGDAAGGRALAGGAPRLAAAARAAAGLWASVAA</sequence>
<feature type="signal peptide" evidence="2">
    <location>
        <begin position="1"/>
        <end position="31"/>
    </location>
</feature>
<gene>
    <name evidence="4" type="ORF">BU14_0515s0002</name>
</gene>
<feature type="domain" description="Hint" evidence="3">
    <location>
        <begin position="250"/>
        <end position="350"/>
    </location>
</feature>
<evidence type="ECO:0000256" key="2">
    <source>
        <dbReference type="SAM" id="SignalP"/>
    </source>
</evidence>
<evidence type="ECO:0000313" key="4">
    <source>
        <dbReference type="EMBL" id="OSX71655.1"/>
    </source>
</evidence>
<keyword evidence="5" id="KW-1185">Reference proteome</keyword>
<organism evidence="4 5">
    <name type="scientific">Porphyra umbilicalis</name>
    <name type="common">Purple laver</name>
    <name type="synonym">Red alga</name>
    <dbReference type="NCBI Taxonomy" id="2786"/>
    <lineage>
        <taxon>Eukaryota</taxon>
        <taxon>Rhodophyta</taxon>
        <taxon>Bangiophyceae</taxon>
        <taxon>Bangiales</taxon>
        <taxon>Bangiaceae</taxon>
        <taxon>Porphyra</taxon>
    </lineage>
</organism>
<evidence type="ECO:0000313" key="5">
    <source>
        <dbReference type="Proteomes" id="UP000218209"/>
    </source>
</evidence>
<feature type="compositionally biased region" description="Low complexity" evidence="1">
    <location>
        <begin position="238"/>
        <end position="250"/>
    </location>
</feature>
<dbReference type="InterPro" id="IPR050387">
    <property type="entry name" value="Hedgehog_Signaling"/>
</dbReference>
<evidence type="ECO:0000259" key="3">
    <source>
        <dbReference type="SMART" id="SM00306"/>
    </source>
</evidence>
<dbReference type="GO" id="GO:0016540">
    <property type="term" value="P:protein autoprocessing"/>
    <property type="evidence" value="ECO:0007669"/>
    <property type="project" value="InterPro"/>
</dbReference>
<keyword evidence="2" id="KW-0732">Signal</keyword>
<feature type="compositionally biased region" description="Gly residues" evidence="1">
    <location>
        <begin position="225"/>
        <end position="237"/>
    </location>
</feature>
<evidence type="ECO:0000256" key="1">
    <source>
        <dbReference type="SAM" id="MobiDB-lite"/>
    </source>
</evidence>
<proteinExistence type="predicted"/>
<accession>A0A1X6NSV3</accession>
<dbReference type="EMBL" id="KV919118">
    <property type="protein sequence ID" value="OSX71655.1"/>
    <property type="molecule type" value="Genomic_DNA"/>
</dbReference>
<dbReference type="InterPro" id="IPR006311">
    <property type="entry name" value="TAT_signal"/>
</dbReference>
<dbReference type="PANTHER" id="PTHR11889:SF31">
    <property type="entry name" value="PROTEIN HEDGEHOG"/>
    <property type="match status" value="1"/>
</dbReference>
<dbReference type="SUPFAM" id="SSF51294">
    <property type="entry name" value="Hedgehog/intein (Hint) domain"/>
    <property type="match status" value="1"/>
</dbReference>
<dbReference type="InterPro" id="IPR003587">
    <property type="entry name" value="Hint_dom_N"/>
</dbReference>
<dbReference type="OrthoDB" id="411926at2759"/>
<dbReference type="Proteomes" id="UP000218209">
    <property type="component" value="Unassembled WGS sequence"/>
</dbReference>
<name>A0A1X6NSV3_PORUM</name>
<feature type="chain" id="PRO_5012914126" description="Hint domain-containing protein" evidence="2">
    <location>
        <begin position="32"/>
        <end position="457"/>
    </location>
</feature>
<protein>
    <recommendedName>
        <fullName evidence="3">Hint domain-containing protein</fullName>
    </recommendedName>
</protein>
<dbReference type="PANTHER" id="PTHR11889">
    <property type="entry name" value="HEDGEHOG"/>
    <property type="match status" value="1"/>
</dbReference>
<dbReference type="Pfam" id="PF01079">
    <property type="entry name" value="Hint"/>
    <property type="match status" value="1"/>
</dbReference>
<dbReference type="AlphaFoldDB" id="A0A1X6NSV3"/>
<reference evidence="4 5" key="1">
    <citation type="submission" date="2017-03" db="EMBL/GenBank/DDBJ databases">
        <title>WGS assembly of Porphyra umbilicalis.</title>
        <authorList>
            <person name="Brawley S.H."/>
            <person name="Blouin N.A."/>
            <person name="Ficko-Blean E."/>
            <person name="Wheeler G.L."/>
            <person name="Lohr M."/>
            <person name="Goodson H.V."/>
            <person name="Jenkins J.W."/>
            <person name="Blaby-Haas C.E."/>
            <person name="Helliwell K.E."/>
            <person name="Chan C."/>
            <person name="Marriage T."/>
            <person name="Bhattacharya D."/>
            <person name="Klein A.S."/>
            <person name="Badis Y."/>
            <person name="Brodie J."/>
            <person name="Cao Y."/>
            <person name="Collen J."/>
            <person name="Dittami S.M."/>
            <person name="Gachon C.M."/>
            <person name="Green B.R."/>
            <person name="Karpowicz S."/>
            <person name="Kim J.W."/>
            <person name="Kudahl U."/>
            <person name="Lin S."/>
            <person name="Michel G."/>
            <person name="Mittag M."/>
            <person name="Olson B.J."/>
            <person name="Pangilinan J."/>
            <person name="Peng Y."/>
            <person name="Qiu H."/>
            <person name="Shu S."/>
            <person name="Singer J.T."/>
            <person name="Smith A.G."/>
            <person name="Sprecher B.N."/>
            <person name="Wagner V."/>
            <person name="Wang W."/>
            <person name="Wang Z.-Y."/>
            <person name="Yan J."/>
            <person name="Yarish C."/>
            <person name="Zoeuner-Riek S."/>
            <person name="Zhuang Y."/>
            <person name="Zou Y."/>
            <person name="Lindquist E.A."/>
            <person name="Grimwood J."/>
            <person name="Barry K."/>
            <person name="Rokhsar D.S."/>
            <person name="Schmutz J."/>
            <person name="Stiller J.W."/>
            <person name="Grossman A.R."/>
            <person name="Prochnik S.E."/>
        </authorList>
    </citation>
    <scope>NUCLEOTIDE SEQUENCE [LARGE SCALE GENOMIC DNA]</scope>
    <source>
        <strain evidence="4">4086291</strain>
    </source>
</reference>
<dbReference type="InterPro" id="IPR036844">
    <property type="entry name" value="Hint_dom_sf"/>
</dbReference>
<dbReference type="CDD" id="cd00081">
    <property type="entry name" value="Hint"/>
    <property type="match status" value="1"/>
</dbReference>
<dbReference type="SMART" id="SM00306">
    <property type="entry name" value="HintN"/>
    <property type="match status" value="1"/>
</dbReference>
<dbReference type="InterPro" id="IPR001767">
    <property type="entry name" value="Hedgehog_Hint"/>
</dbReference>